<dbReference type="FunFam" id="2.40.30.10:FF:000032">
    <property type="entry name" value="NADH-cytochrome b5 reductase"/>
    <property type="match status" value="1"/>
</dbReference>
<dbReference type="PANTHER" id="PTHR19370:SF171">
    <property type="entry name" value="NADH-CYTOCHROME B5 REDUCTASE 2"/>
    <property type="match status" value="1"/>
</dbReference>
<dbReference type="CDD" id="cd06183">
    <property type="entry name" value="cyt_b5_reduct_like"/>
    <property type="match status" value="1"/>
</dbReference>
<dbReference type="GO" id="GO:0005739">
    <property type="term" value="C:mitochondrion"/>
    <property type="evidence" value="ECO:0007669"/>
    <property type="project" value="UniProtKB-SubCell"/>
</dbReference>
<dbReference type="Gene3D" id="3.40.50.80">
    <property type="entry name" value="Nucleotide-binding domain of ferredoxin-NADP reductase (FNR) module"/>
    <property type="match status" value="1"/>
</dbReference>
<accession>A0A7S4DX14</accession>
<evidence type="ECO:0000256" key="1">
    <source>
        <dbReference type="ARBA" id="ARBA00001974"/>
    </source>
</evidence>
<feature type="binding site" evidence="10">
    <location>
        <position position="143"/>
    </location>
    <ligand>
        <name>FAD</name>
        <dbReference type="ChEBI" id="CHEBI:57692"/>
    </ligand>
</feature>
<dbReference type="InterPro" id="IPR001433">
    <property type="entry name" value="OxRdtase_FAD/NAD-bd"/>
</dbReference>
<feature type="binding site" evidence="10">
    <location>
        <position position="117"/>
    </location>
    <ligand>
        <name>FAD</name>
        <dbReference type="ChEBI" id="CHEBI:57692"/>
    </ligand>
</feature>
<comment type="similarity">
    <text evidence="3 11">Belongs to the flavoprotein pyridine nucleotide cytochrome reductase family.</text>
</comment>
<dbReference type="Pfam" id="PF00970">
    <property type="entry name" value="FAD_binding_6"/>
    <property type="match status" value="1"/>
</dbReference>
<dbReference type="FunFam" id="3.40.50.80:FF:000009">
    <property type="entry name" value="NADH-cytochrome b5 reductase"/>
    <property type="match status" value="1"/>
</dbReference>
<feature type="binding site" evidence="10">
    <location>
        <position position="136"/>
    </location>
    <ligand>
        <name>FAD</name>
        <dbReference type="ChEBI" id="CHEBI:57692"/>
    </ligand>
</feature>
<comment type="catalytic activity">
    <reaction evidence="9 11">
        <text>2 Fe(III)-[cytochrome b5] + NADH = 2 Fe(II)-[cytochrome b5] + NAD(+) + H(+)</text>
        <dbReference type="Rhea" id="RHEA:46680"/>
        <dbReference type="Rhea" id="RHEA-COMP:10438"/>
        <dbReference type="Rhea" id="RHEA-COMP:10439"/>
        <dbReference type="ChEBI" id="CHEBI:15378"/>
        <dbReference type="ChEBI" id="CHEBI:29033"/>
        <dbReference type="ChEBI" id="CHEBI:29034"/>
        <dbReference type="ChEBI" id="CHEBI:57540"/>
        <dbReference type="ChEBI" id="CHEBI:57945"/>
        <dbReference type="EC" id="1.6.2.2"/>
    </reaction>
</comment>
<keyword evidence="7 11" id="KW-0520">NAD</keyword>
<evidence type="ECO:0000256" key="7">
    <source>
        <dbReference type="ARBA" id="ARBA00023027"/>
    </source>
</evidence>
<feature type="binding site" evidence="10">
    <location>
        <position position="144"/>
    </location>
    <ligand>
        <name>FAD</name>
        <dbReference type="ChEBI" id="CHEBI:57692"/>
    </ligand>
</feature>
<dbReference type="PRINTS" id="PR00406">
    <property type="entry name" value="CYTB5RDTASE"/>
</dbReference>
<evidence type="ECO:0000256" key="5">
    <source>
        <dbReference type="ARBA" id="ARBA00022827"/>
    </source>
</evidence>
<keyword evidence="6 11" id="KW-0560">Oxidoreductase</keyword>
<organism evidence="13">
    <name type="scientific">Lotharella globosa</name>
    <dbReference type="NCBI Taxonomy" id="91324"/>
    <lineage>
        <taxon>Eukaryota</taxon>
        <taxon>Sar</taxon>
        <taxon>Rhizaria</taxon>
        <taxon>Cercozoa</taxon>
        <taxon>Chlorarachniophyceae</taxon>
        <taxon>Lotharella</taxon>
    </lineage>
</organism>
<feature type="binding site" evidence="10">
    <location>
        <position position="134"/>
    </location>
    <ligand>
        <name>FAD</name>
        <dbReference type="ChEBI" id="CHEBI:57692"/>
    </ligand>
</feature>
<evidence type="ECO:0000256" key="6">
    <source>
        <dbReference type="ARBA" id="ARBA00023002"/>
    </source>
</evidence>
<evidence type="ECO:0000256" key="4">
    <source>
        <dbReference type="ARBA" id="ARBA00022630"/>
    </source>
</evidence>
<dbReference type="InterPro" id="IPR001709">
    <property type="entry name" value="Flavoprot_Pyr_Nucl_cyt_Rdtase"/>
</dbReference>
<reference evidence="13" key="1">
    <citation type="submission" date="2021-01" db="EMBL/GenBank/DDBJ databases">
        <authorList>
            <person name="Corre E."/>
            <person name="Pelletier E."/>
            <person name="Niang G."/>
            <person name="Scheremetjew M."/>
            <person name="Finn R."/>
            <person name="Kale V."/>
            <person name="Holt S."/>
            <person name="Cochrane G."/>
            <person name="Meng A."/>
            <person name="Brown T."/>
            <person name="Cohen L."/>
        </authorList>
    </citation>
    <scope>NUCLEOTIDE SEQUENCE</scope>
    <source>
        <strain evidence="13">CCCM811</strain>
    </source>
</reference>
<feature type="domain" description="FAD-binding FR-type" evidence="12">
    <location>
        <begin position="63"/>
        <end position="169"/>
    </location>
</feature>
<evidence type="ECO:0000256" key="9">
    <source>
        <dbReference type="ARBA" id="ARBA00047682"/>
    </source>
</evidence>
<dbReference type="GO" id="GO:0090524">
    <property type="term" value="F:cytochrome-b5 reductase activity, acting on NADH"/>
    <property type="evidence" value="ECO:0007669"/>
    <property type="project" value="UniProtKB-EC"/>
</dbReference>
<dbReference type="Pfam" id="PF00175">
    <property type="entry name" value="NAD_binding_1"/>
    <property type="match status" value="1"/>
</dbReference>
<comment type="subcellular location">
    <subcellularLocation>
        <location evidence="2">Mitochondrion</location>
    </subcellularLocation>
</comment>
<feature type="binding site" evidence="10">
    <location>
        <position position="119"/>
    </location>
    <ligand>
        <name>FAD</name>
        <dbReference type="ChEBI" id="CHEBI:57692"/>
    </ligand>
</feature>
<dbReference type="PRINTS" id="PR00371">
    <property type="entry name" value="FPNCR"/>
</dbReference>
<dbReference type="Gene3D" id="2.40.30.10">
    <property type="entry name" value="Translation factors"/>
    <property type="match status" value="1"/>
</dbReference>
<dbReference type="SUPFAM" id="SSF52343">
    <property type="entry name" value="Ferredoxin reductase-like, C-terminal NADP-linked domain"/>
    <property type="match status" value="1"/>
</dbReference>
<dbReference type="AlphaFoldDB" id="A0A7S4DX14"/>
<evidence type="ECO:0000256" key="2">
    <source>
        <dbReference type="ARBA" id="ARBA00004173"/>
    </source>
</evidence>
<evidence type="ECO:0000259" key="12">
    <source>
        <dbReference type="PROSITE" id="PS51384"/>
    </source>
</evidence>
<protein>
    <recommendedName>
        <fullName evidence="11">NADH-cytochrome b5 reductase</fullName>
        <ecNumber evidence="11">1.6.2.2</ecNumber>
    </recommendedName>
</protein>
<dbReference type="CDD" id="cd22961">
    <property type="entry name" value="DD_TEX55-like"/>
    <property type="match status" value="1"/>
</dbReference>
<keyword evidence="4 10" id="KW-0285">Flavoprotein</keyword>
<keyword evidence="5 10" id="KW-0274">FAD</keyword>
<gene>
    <name evidence="13" type="ORF">LGLO00237_LOCUS27448</name>
</gene>
<evidence type="ECO:0000313" key="13">
    <source>
        <dbReference type="EMBL" id="CAE0675671.1"/>
    </source>
</evidence>
<sequence>MAATQFSREAAQGYLRANEISDLMNGILEGVAGDTPEEPLGYIIGMLEKMDDIKPALKCQLSEEWSPLTLDKIDEVNHNCKILKFRLPEPSRGLGLQVCACVLVRSTAEGDAPDVVRPYTPVSRGNQKGTVDLLIKVYPEGKMSQHLNTLKVGDTLDFKHIPFNRKIPLSVLRKEKHVVMLAAGTAITPMFQALLELFGDDCELQKKTSPMVTLLFGNRTEKDILLRKDIEEMAARCPKKFKIIHYLSTPHEEWKGERGMIDKKAIEAHCPKPSIKPKILVCGPPAMYKALCGPRGQPALSGALNELGYTEEMVFKF</sequence>
<dbReference type="InterPro" id="IPR039261">
    <property type="entry name" value="FNR_nucleotide-bd"/>
</dbReference>
<dbReference type="PROSITE" id="PS51384">
    <property type="entry name" value="FAD_FR"/>
    <property type="match status" value="1"/>
</dbReference>
<evidence type="ECO:0000256" key="11">
    <source>
        <dbReference type="RuleBase" id="RU361226"/>
    </source>
</evidence>
<proteinExistence type="inferred from homology"/>
<keyword evidence="8" id="KW-0496">Mitochondrion</keyword>
<dbReference type="PANTHER" id="PTHR19370">
    <property type="entry name" value="NADH-CYTOCHROME B5 REDUCTASE"/>
    <property type="match status" value="1"/>
</dbReference>
<evidence type="ECO:0000256" key="8">
    <source>
        <dbReference type="ARBA" id="ARBA00023128"/>
    </source>
</evidence>
<comment type="cofactor">
    <cofactor evidence="1 10 11">
        <name>FAD</name>
        <dbReference type="ChEBI" id="CHEBI:57692"/>
    </cofactor>
</comment>
<feature type="binding site" evidence="10">
    <location>
        <position position="188"/>
    </location>
    <ligand>
        <name>FAD</name>
        <dbReference type="ChEBI" id="CHEBI:57692"/>
    </ligand>
</feature>
<feature type="binding site" evidence="10">
    <location>
        <position position="118"/>
    </location>
    <ligand>
        <name>FAD</name>
        <dbReference type="ChEBI" id="CHEBI:57692"/>
    </ligand>
</feature>
<evidence type="ECO:0000256" key="3">
    <source>
        <dbReference type="ARBA" id="ARBA00006105"/>
    </source>
</evidence>
<dbReference type="InterPro" id="IPR017938">
    <property type="entry name" value="Riboflavin_synthase-like_b-brl"/>
</dbReference>
<dbReference type="SUPFAM" id="SSF63380">
    <property type="entry name" value="Riboflavin synthase domain-like"/>
    <property type="match status" value="1"/>
</dbReference>
<feature type="binding site" evidence="10">
    <location>
        <position position="142"/>
    </location>
    <ligand>
        <name>FAD</name>
        <dbReference type="ChEBI" id="CHEBI:57692"/>
    </ligand>
</feature>
<dbReference type="InterPro" id="IPR001834">
    <property type="entry name" value="CBR-like"/>
</dbReference>
<dbReference type="InterPro" id="IPR017927">
    <property type="entry name" value="FAD-bd_FR_type"/>
</dbReference>
<name>A0A7S4DX14_9EUKA</name>
<dbReference type="InterPro" id="IPR008333">
    <property type="entry name" value="Cbr1-like_FAD-bd_dom"/>
</dbReference>
<dbReference type="EC" id="1.6.2.2" evidence="11"/>
<dbReference type="EMBL" id="HBIV01038621">
    <property type="protein sequence ID" value="CAE0675671.1"/>
    <property type="molecule type" value="Transcribed_RNA"/>
</dbReference>
<evidence type="ECO:0000256" key="10">
    <source>
        <dbReference type="PIRSR" id="PIRSR601834-1"/>
    </source>
</evidence>